<comment type="caution">
    <text evidence="1">The sequence shown here is derived from an EMBL/GenBank/DDBJ whole genome shotgun (WGS) entry which is preliminary data.</text>
</comment>
<gene>
    <name evidence="1" type="ORF">S12H4_17201</name>
</gene>
<feature type="non-terminal residue" evidence="1">
    <location>
        <position position="96"/>
    </location>
</feature>
<accession>X1RSY5</accession>
<protein>
    <submittedName>
        <fullName evidence="1">Uncharacterized protein</fullName>
    </submittedName>
</protein>
<organism evidence="1">
    <name type="scientific">marine sediment metagenome</name>
    <dbReference type="NCBI Taxonomy" id="412755"/>
    <lineage>
        <taxon>unclassified sequences</taxon>
        <taxon>metagenomes</taxon>
        <taxon>ecological metagenomes</taxon>
    </lineage>
</organism>
<reference evidence="1" key="1">
    <citation type="journal article" date="2014" name="Front. Microbiol.">
        <title>High frequency of phylogenetically diverse reductive dehalogenase-homologous genes in deep subseafloor sedimentary metagenomes.</title>
        <authorList>
            <person name="Kawai M."/>
            <person name="Futagami T."/>
            <person name="Toyoda A."/>
            <person name="Takaki Y."/>
            <person name="Nishi S."/>
            <person name="Hori S."/>
            <person name="Arai W."/>
            <person name="Tsubouchi T."/>
            <person name="Morono Y."/>
            <person name="Uchiyama I."/>
            <person name="Ito T."/>
            <person name="Fujiyama A."/>
            <person name="Inagaki F."/>
            <person name="Takami H."/>
        </authorList>
    </citation>
    <scope>NUCLEOTIDE SEQUENCE</scope>
    <source>
        <strain evidence="1">Expedition CK06-06</strain>
    </source>
</reference>
<name>X1RSY5_9ZZZZ</name>
<dbReference type="EMBL" id="BARW01008383">
    <property type="protein sequence ID" value="GAI83862.1"/>
    <property type="molecule type" value="Genomic_DNA"/>
</dbReference>
<proteinExistence type="predicted"/>
<dbReference type="AlphaFoldDB" id="X1RSY5"/>
<evidence type="ECO:0000313" key="1">
    <source>
        <dbReference type="EMBL" id="GAI83862.1"/>
    </source>
</evidence>
<sequence>MIILEYRDSKFHEASGPSVSGISLKVDDAQKKLILIVPAGASMIQRRAAERNARGISKIGFQTNAKGGVGRGFELVFEGHGGGLPDRLKHSPREAS</sequence>